<dbReference type="GO" id="GO:0004180">
    <property type="term" value="F:carboxypeptidase activity"/>
    <property type="evidence" value="ECO:0007669"/>
    <property type="project" value="UniProtKB-KW"/>
</dbReference>
<dbReference type="EMBL" id="NKXS01004422">
    <property type="protein sequence ID" value="PIN06429.1"/>
    <property type="molecule type" value="Genomic_DNA"/>
</dbReference>
<gene>
    <name evidence="1" type="ORF">CDL12_21014</name>
</gene>
<sequence length="282" mass="32967">MSAREGQIPSDRYLDMVKNGIERCMQNYMNKRETVNALLIQYKIEPWFTELVWGRLENENPEFFKAYYAKLLVKDQIMQFNRLLSEQVERMRQSTITGRTPHLTSNESHILSTQQIPTPISAQSTRPLRGEDMQQQQNAFCNNVSSIPPWQLSDWNIHTRKNEVSPDMFLAQNRNERLAQTMNVQTVRPENAGRSLFNFRPPTSMRESHPSLTADASVPRFSSVDPNPQDLHSFLFDLERLQQNFLPELPMADCNDLQGGYSRPHFQTMDANNFMDLHHRRH</sequence>
<dbReference type="PANTHER" id="PTHR31871">
    <property type="entry name" value="OS02G0137100 PROTEIN"/>
    <property type="match status" value="1"/>
</dbReference>
<comment type="caution">
    <text evidence="1">The sequence shown here is derived from an EMBL/GenBank/DDBJ whole genome shotgun (WGS) entry which is preliminary data.</text>
</comment>
<keyword evidence="1" id="KW-0121">Carboxypeptidase</keyword>
<dbReference type="Pfam" id="PF09713">
    <property type="entry name" value="A_thal_3526"/>
    <property type="match status" value="1"/>
</dbReference>
<dbReference type="EC" id="3.4.17.23" evidence="1"/>
<dbReference type="AlphaFoldDB" id="A0A2G9GMC8"/>
<dbReference type="Proteomes" id="UP000231279">
    <property type="component" value="Unassembled WGS sequence"/>
</dbReference>
<dbReference type="OrthoDB" id="1620396at2759"/>
<dbReference type="InterPro" id="IPR006476">
    <property type="entry name" value="CHP01589_pln"/>
</dbReference>
<evidence type="ECO:0000313" key="1">
    <source>
        <dbReference type="EMBL" id="PIN06429.1"/>
    </source>
</evidence>
<keyword evidence="1" id="KW-0378">Hydrolase</keyword>
<dbReference type="STRING" id="429701.A0A2G9GMC8"/>
<reference evidence="2" key="1">
    <citation type="journal article" date="2018" name="Gigascience">
        <title>Genome assembly of the Pink Ipe (Handroanthus impetiginosus, Bignoniaceae), a highly valued, ecologically keystone Neotropical timber forest tree.</title>
        <authorList>
            <person name="Silva-Junior O.B."/>
            <person name="Grattapaglia D."/>
            <person name="Novaes E."/>
            <person name="Collevatti R.G."/>
        </authorList>
    </citation>
    <scope>NUCLEOTIDE SEQUENCE [LARGE SCALE GENOMIC DNA]</scope>
    <source>
        <strain evidence="2">cv. UFG-1</strain>
    </source>
</reference>
<proteinExistence type="predicted"/>
<dbReference type="NCBIfam" id="TIGR01589">
    <property type="entry name" value="A_thal_3526"/>
    <property type="match status" value="1"/>
</dbReference>
<keyword evidence="1" id="KW-0645">Protease</keyword>
<accession>A0A2G9GMC8</accession>
<protein>
    <submittedName>
        <fullName evidence="1">Angiotensin-converting enzyme 2</fullName>
        <ecNumber evidence="1">3.4.17.23</ecNumber>
    </submittedName>
</protein>
<dbReference type="PANTHER" id="PTHR31871:SF1">
    <property type="entry name" value="HISTIDINE-TRNA LIGASE"/>
    <property type="match status" value="1"/>
</dbReference>
<evidence type="ECO:0000313" key="2">
    <source>
        <dbReference type="Proteomes" id="UP000231279"/>
    </source>
</evidence>
<organism evidence="1 2">
    <name type="scientific">Handroanthus impetiginosus</name>
    <dbReference type="NCBI Taxonomy" id="429701"/>
    <lineage>
        <taxon>Eukaryota</taxon>
        <taxon>Viridiplantae</taxon>
        <taxon>Streptophyta</taxon>
        <taxon>Embryophyta</taxon>
        <taxon>Tracheophyta</taxon>
        <taxon>Spermatophyta</taxon>
        <taxon>Magnoliopsida</taxon>
        <taxon>eudicotyledons</taxon>
        <taxon>Gunneridae</taxon>
        <taxon>Pentapetalae</taxon>
        <taxon>asterids</taxon>
        <taxon>lamiids</taxon>
        <taxon>Lamiales</taxon>
        <taxon>Bignoniaceae</taxon>
        <taxon>Crescentiina</taxon>
        <taxon>Tabebuia alliance</taxon>
        <taxon>Handroanthus</taxon>
    </lineage>
</organism>
<keyword evidence="2" id="KW-1185">Reference proteome</keyword>
<name>A0A2G9GMC8_9LAMI</name>